<dbReference type="Gene3D" id="3.30.70.20">
    <property type="match status" value="2"/>
</dbReference>
<dbReference type="PANTHER" id="PTHR42859:SF17">
    <property type="entry name" value="ELECTRON TRANSPORT PROTEIN HYDN-RELATED"/>
    <property type="match status" value="1"/>
</dbReference>
<dbReference type="AlphaFoldDB" id="A0A6M0R7L0"/>
<evidence type="ECO:0000256" key="5">
    <source>
        <dbReference type="ARBA" id="ARBA00023014"/>
    </source>
</evidence>
<dbReference type="PANTHER" id="PTHR42859">
    <property type="entry name" value="OXIDOREDUCTASE"/>
    <property type="match status" value="1"/>
</dbReference>
<proteinExistence type="predicted"/>
<dbReference type="Pfam" id="PF13247">
    <property type="entry name" value="Fer4_11"/>
    <property type="match status" value="1"/>
</dbReference>
<dbReference type="RefSeq" id="WP_163248487.1">
    <property type="nucleotide sequence ID" value="NZ_SXDP01000002.1"/>
</dbReference>
<dbReference type="SUPFAM" id="SSF54862">
    <property type="entry name" value="4Fe-4S ferredoxins"/>
    <property type="match status" value="1"/>
</dbReference>
<organism evidence="7 8">
    <name type="scientific">Clostridium niameyense</name>
    <dbReference type="NCBI Taxonomy" id="1622073"/>
    <lineage>
        <taxon>Bacteria</taxon>
        <taxon>Bacillati</taxon>
        <taxon>Bacillota</taxon>
        <taxon>Clostridia</taxon>
        <taxon>Eubacteriales</taxon>
        <taxon>Clostridiaceae</taxon>
        <taxon>Clostridium</taxon>
    </lineage>
</organism>
<comment type="caution">
    <text evidence="7">The sequence shown here is derived from an EMBL/GenBank/DDBJ whole genome shotgun (WGS) entry which is preliminary data.</text>
</comment>
<feature type="domain" description="4Fe-4S ferredoxin-type" evidence="6">
    <location>
        <begin position="51"/>
        <end position="81"/>
    </location>
</feature>
<dbReference type="InterPro" id="IPR017900">
    <property type="entry name" value="4Fe4S_Fe_S_CS"/>
</dbReference>
<feature type="domain" description="4Fe-4S ferredoxin-type" evidence="6">
    <location>
        <begin position="82"/>
        <end position="111"/>
    </location>
</feature>
<dbReference type="GO" id="GO:0051539">
    <property type="term" value="F:4 iron, 4 sulfur cluster binding"/>
    <property type="evidence" value="ECO:0007669"/>
    <property type="project" value="UniProtKB-KW"/>
</dbReference>
<keyword evidence="5" id="KW-0411">Iron-sulfur</keyword>
<keyword evidence="2" id="KW-0479">Metal-binding</keyword>
<keyword evidence="1" id="KW-0004">4Fe-4S</keyword>
<keyword evidence="4" id="KW-0408">Iron</keyword>
<dbReference type="Pfam" id="PF12800">
    <property type="entry name" value="Fer4_4"/>
    <property type="match status" value="1"/>
</dbReference>
<dbReference type="PROSITE" id="PS51379">
    <property type="entry name" value="4FE4S_FER_2"/>
    <property type="match status" value="3"/>
</dbReference>
<dbReference type="Proteomes" id="UP000473885">
    <property type="component" value="Unassembled WGS sequence"/>
</dbReference>
<feature type="domain" description="4Fe-4S ferredoxin-type" evidence="6">
    <location>
        <begin position="115"/>
        <end position="148"/>
    </location>
</feature>
<dbReference type="CDD" id="cd10554">
    <property type="entry name" value="HycB_like"/>
    <property type="match status" value="1"/>
</dbReference>
<dbReference type="InterPro" id="IPR017896">
    <property type="entry name" value="4Fe4S_Fe-S-bd"/>
</dbReference>
<dbReference type="InterPro" id="IPR050294">
    <property type="entry name" value="RnfB_subfamily"/>
</dbReference>
<dbReference type="GO" id="GO:0046872">
    <property type="term" value="F:metal ion binding"/>
    <property type="evidence" value="ECO:0007669"/>
    <property type="project" value="UniProtKB-KW"/>
</dbReference>
<name>A0A6M0R7L0_9CLOT</name>
<dbReference type="EMBL" id="SXDP01000002">
    <property type="protein sequence ID" value="NEZ46164.1"/>
    <property type="molecule type" value="Genomic_DNA"/>
</dbReference>
<gene>
    <name evidence="7" type="ORF">FDF74_02930</name>
</gene>
<keyword evidence="8" id="KW-1185">Reference proteome</keyword>
<sequence>MANCYVIANAKKCIGCRTCEVACVVSHAGESMFQLKDSDIKFFPKLTVMKNKTVSAPVQCRQCGNPLCMKACPVGAIEIVDRKVHIDREACIGCKSCVVACPFGAIDMALEINEEKVVANKCDLCEGREGGPACVKACPTQALRIVNKDG</sequence>
<evidence type="ECO:0000256" key="4">
    <source>
        <dbReference type="ARBA" id="ARBA00023004"/>
    </source>
</evidence>
<keyword evidence="3" id="KW-0677">Repeat</keyword>
<reference evidence="7 8" key="1">
    <citation type="submission" date="2019-04" db="EMBL/GenBank/DDBJ databases">
        <title>Genome sequencing of Clostridium botulinum Groups I-IV and Clostridium butyricum.</title>
        <authorList>
            <person name="Brunt J."/>
            <person name="Van Vliet A.H.M."/>
            <person name="Stringer S.C."/>
            <person name="Carter A.T."/>
            <person name="Peck M.W."/>
        </authorList>
    </citation>
    <scope>NUCLEOTIDE SEQUENCE [LARGE SCALE GENOMIC DNA]</scope>
    <source>
        <strain evidence="7 8">IFR 18/094</strain>
    </source>
</reference>
<evidence type="ECO:0000313" key="7">
    <source>
        <dbReference type="EMBL" id="NEZ46164.1"/>
    </source>
</evidence>
<evidence type="ECO:0000256" key="2">
    <source>
        <dbReference type="ARBA" id="ARBA00022723"/>
    </source>
</evidence>
<protein>
    <submittedName>
        <fullName evidence="7">4Fe-4S dicluster domain-containing protein</fullName>
    </submittedName>
</protein>
<evidence type="ECO:0000256" key="3">
    <source>
        <dbReference type="ARBA" id="ARBA00022737"/>
    </source>
</evidence>
<dbReference type="PROSITE" id="PS00198">
    <property type="entry name" value="4FE4S_FER_1"/>
    <property type="match status" value="1"/>
</dbReference>
<accession>A0A6M0R7L0</accession>
<evidence type="ECO:0000259" key="6">
    <source>
        <dbReference type="PROSITE" id="PS51379"/>
    </source>
</evidence>
<evidence type="ECO:0000256" key="1">
    <source>
        <dbReference type="ARBA" id="ARBA00022485"/>
    </source>
</evidence>
<evidence type="ECO:0000313" key="8">
    <source>
        <dbReference type="Proteomes" id="UP000473885"/>
    </source>
</evidence>